<dbReference type="GO" id="GO:0016020">
    <property type="term" value="C:membrane"/>
    <property type="evidence" value="ECO:0007669"/>
    <property type="project" value="UniProtKB-SubCell"/>
</dbReference>
<dbReference type="GO" id="GO:0015798">
    <property type="term" value="P:myo-inositol transport"/>
    <property type="evidence" value="ECO:0007669"/>
    <property type="project" value="UniProtKB-ARBA"/>
</dbReference>
<feature type="domain" description="Major facilitator superfamily (MFS) profile" evidence="10">
    <location>
        <begin position="125"/>
        <end position="575"/>
    </location>
</feature>
<dbReference type="PRINTS" id="PR00171">
    <property type="entry name" value="SUGRTRNSPORT"/>
</dbReference>
<feature type="transmembrane region" description="Helical" evidence="9">
    <location>
        <begin position="176"/>
        <end position="196"/>
    </location>
</feature>
<keyword evidence="12" id="KW-1185">Reference proteome</keyword>
<keyword evidence="4 9" id="KW-0812">Transmembrane</keyword>
<feature type="transmembrane region" description="Helical" evidence="9">
    <location>
        <begin position="482"/>
        <end position="500"/>
    </location>
</feature>
<accession>A0AAE0DQC0</accession>
<evidence type="ECO:0000256" key="6">
    <source>
        <dbReference type="ARBA" id="ARBA00023136"/>
    </source>
</evidence>
<dbReference type="Gene3D" id="1.20.1250.20">
    <property type="entry name" value="MFS general substrate transporter like domains"/>
    <property type="match status" value="1"/>
</dbReference>
<dbReference type="AlphaFoldDB" id="A0AAE0DQC0"/>
<dbReference type="InterPro" id="IPR005829">
    <property type="entry name" value="Sugar_transporter_CS"/>
</dbReference>
<feature type="compositionally biased region" description="Basic and acidic residues" evidence="8">
    <location>
        <begin position="1"/>
        <end position="12"/>
    </location>
</feature>
<evidence type="ECO:0000256" key="3">
    <source>
        <dbReference type="ARBA" id="ARBA00022448"/>
    </source>
</evidence>
<dbReference type="NCBIfam" id="TIGR00879">
    <property type="entry name" value="SP"/>
    <property type="match status" value="1"/>
</dbReference>
<evidence type="ECO:0000259" key="10">
    <source>
        <dbReference type="PROSITE" id="PS50850"/>
    </source>
</evidence>
<dbReference type="PROSITE" id="PS00217">
    <property type="entry name" value="SUGAR_TRANSPORT_2"/>
    <property type="match status" value="1"/>
</dbReference>
<dbReference type="Proteomes" id="UP001276659">
    <property type="component" value="Unassembled WGS sequence"/>
</dbReference>
<dbReference type="InterPro" id="IPR020846">
    <property type="entry name" value="MFS_dom"/>
</dbReference>
<dbReference type="PROSITE" id="PS50850">
    <property type="entry name" value="MFS"/>
    <property type="match status" value="1"/>
</dbReference>
<comment type="subcellular location">
    <subcellularLocation>
        <location evidence="1">Membrane</location>
        <topology evidence="1">Multi-pass membrane protein</topology>
    </subcellularLocation>
</comment>
<protein>
    <recommendedName>
        <fullName evidence="10">Major facilitator superfamily (MFS) profile domain-containing protein</fullName>
    </recommendedName>
</protein>
<dbReference type="InterPro" id="IPR005828">
    <property type="entry name" value="MFS_sugar_transport-like"/>
</dbReference>
<evidence type="ECO:0000256" key="1">
    <source>
        <dbReference type="ARBA" id="ARBA00004141"/>
    </source>
</evidence>
<keyword evidence="3 7" id="KW-0813">Transport</keyword>
<dbReference type="GO" id="GO:0022857">
    <property type="term" value="F:transmembrane transporter activity"/>
    <property type="evidence" value="ECO:0007669"/>
    <property type="project" value="InterPro"/>
</dbReference>
<feature type="transmembrane region" description="Helical" evidence="9">
    <location>
        <begin position="390"/>
        <end position="410"/>
    </location>
</feature>
<comment type="similarity">
    <text evidence="2 7">Belongs to the major facilitator superfamily. Sugar transporter (TC 2.A.1.1) family.</text>
</comment>
<dbReference type="InterPro" id="IPR036259">
    <property type="entry name" value="MFS_trans_sf"/>
</dbReference>
<feature type="transmembrane region" description="Helical" evidence="9">
    <location>
        <begin position="550"/>
        <end position="571"/>
    </location>
</feature>
<keyword evidence="5 9" id="KW-1133">Transmembrane helix</keyword>
<evidence type="ECO:0000313" key="12">
    <source>
        <dbReference type="Proteomes" id="UP001276659"/>
    </source>
</evidence>
<evidence type="ECO:0000256" key="5">
    <source>
        <dbReference type="ARBA" id="ARBA00022989"/>
    </source>
</evidence>
<evidence type="ECO:0000313" key="11">
    <source>
        <dbReference type="EMBL" id="KAK3175920.1"/>
    </source>
</evidence>
<evidence type="ECO:0000256" key="8">
    <source>
        <dbReference type="SAM" id="MobiDB-lite"/>
    </source>
</evidence>
<feature type="transmembrane region" description="Helical" evidence="9">
    <location>
        <begin position="422"/>
        <end position="446"/>
    </location>
</feature>
<dbReference type="PANTHER" id="PTHR48020">
    <property type="entry name" value="PROTON MYO-INOSITOL COTRANSPORTER"/>
    <property type="match status" value="1"/>
</dbReference>
<feature type="transmembrane region" description="Helical" evidence="9">
    <location>
        <begin position="208"/>
        <end position="226"/>
    </location>
</feature>
<evidence type="ECO:0000256" key="9">
    <source>
        <dbReference type="SAM" id="Phobius"/>
    </source>
</evidence>
<dbReference type="EMBL" id="JASNWA010000004">
    <property type="protein sequence ID" value="KAK3175920.1"/>
    <property type="molecule type" value="Genomic_DNA"/>
</dbReference>
<feature type="transmembrane region" description="Helical" evidence="9">
    <location>
        <begin position="268"/>
        <end position="289"/>
    </location>
</feature>
<evidence type="ECO:0000256" key="2">
    <source>
        <dbReference type="ARBA" id="ARBA00010992"/>
    </source>
</evidence>
<feature type="region of interest" description="Disordered" evidence="8">
    <location>
        <begin position="1"/>
        <end position="41"/>
    </location>
</feature>
<dbReference type="InterPro" id="IPR003663">
    <property type="entry name" value="Sugar/inositol_transpt"/>
</dbReference>
<organism evidence="11 12">
    <name type="scientific">Lepraria neglecta</name>
    <dbReference type="NCBI Taxonomy" id="209136"/>
    <lineage>
        <taxon>Eukaryota</taxon>
        <taxon>Fungi</taxon>
        <taxon>Dikarya</taxon>
        <taxon>Ascomycota</taxon>
        <taxon>Pezizomycotina</taxon>
        <taxon>Lecanoromycetes</taxon>
        <taxon>OSLEUM clade</taxon>
        <taxon>Lecanoromycetidae</taxon>
        <taxon>Lecanorales</taxon>
        <taxon>Lecanorineae</taxon>
        <taxon>Stereocaulaceae</taxon>
        <taxon>Lepraria</taxon>
    </lineage>
</organism>
<feature type="compositionally biased region" description="Low complexity" evidence="8">
    <location>
        <begin position="29"/>
        <end position="38"/>
    </location>
</feature>
<proteinExistence type="inferred from homology"/>
<feature type="transmembrane region" description="Helical" evidence="9">
    <location>
        <begin position="521"/>
        <end position="544"/>
    </location>
</feature>
<gene>
    <name evidence="11" type="ORF">OEA41_007242</name>
</gene>
<name>A0AAE0DQC0_9LECA</name>
<dbReference type="FunFam" id="1.20.1250.20:FF:000100">
    <property type="entry name" value="MFS sugar transporter, putative"/>
    <property type="match status" value="1"/>
</dbReference>
<feature type="transmembrane region" description="Helical" evidence="9">
    <location>
        <begin position="120"/>
        <end position="138"/>
    </location>
</feature>
<keyword evidence="6 9" id="KW-0472">Membrane</keyword>
<dbReference type="PANTHER" id="PTHR48020:SF4">
    <property type="entry name" value="SYMPORT, PUTATIVE (AFU_ORTHOLOGUE AFUA_3G11790)-RELATED"/>
    <property type="match status" value="1"/>
</dbReference>
<reference evidence="11" key="1">
    <citation type="submission" date="2022-11" db="EMBL/GenBank/DDBJ databases">
        <title>Chromosomal genome sequence assembly and mating type (MAT) locus characterization of the leprose asexual lichenized fungus Lepraria neglecta (Nyl.) Erichsen.</title>
        <authorList>
            <person name="Allen J.L."/>
            <person name="Pfeffer B."/>
        </authorList>
    </citation>
    <scope>NUCLEOTIDE SEQUENCE</scope>
    <source>
        <strain evidence="11">Allen 5258</strain>
    </source>
</reference>
<dbReference type="GO" id="GO:0015791">
    <property type="term" value="P:polyol transmembrane transport"/>
    <property type="evidence" value="ECO:0007669"/>
    <property type="project" value="UniProtKB-ARBA"/>
</dbReference>
<comment type="caution">
    <text evidence="11">The sequence shown here is derived from an EMBL/GenBank/DDBJ whole genome shotgun (WGS) entry which is preliminary data.</text>
</comment>
<dbReference type="InterPro" id="IPR050814">
    <property type="entry name" value="Myo-inositol_Transporter"/>
</dbReference>
<sequence>MAEHNEKGDSAHVDQNGPDTYNKDSEMNGSRQGSRQQSVSLNRNVTARIQNPLAGIPRDTLFYNVEQFAQEANMQDMVALLKKGALVAQDPPAFESIAELDEVERDALRNEVLHKWRQPFALYFTVILCSIGAAVQGWDQTGSNGANLSWPIDFGVPDSAPKSGAVPGVNYDTNSWIVGVVNSGPYIGSAFIGCWCSDPLNNFFGRRGTIFFSAVFCFLSVIGSAVTQTWPQLFVTRLLLGIGMGSKASTVPIYAAENCPAAIRGGLVMSWQMWTAFGIFLGFCANLAVYNVGAIAWRLQLGSAMIPALPLLVGVYFCPESPRWYIKKGRYSNAFRSLCRLRNTPLQAARDLYYIHAQIQEEADIIGRSNYITRFIELFTIPRVRRATGASFTVMLAQQMCGINIIAFYSSTVFVNAGASNLTALLASFGFGLVNFVFAWPAVWTIDTWGRRALLLFTFPNMAWTLLAAGLCFIIPQQETAHLGLISFFIFLFAAFYSPGEGPVPFTYSAEVFPLSHREVGMSWAVATCLFWAAVLSISFPRILRAFHPVGAFAFYAGLNVTALVLIFLFVPETKQRTLEELDYVFAVPTRVHVRYQITKALPWWFKRYILCNKRAKLQPLYHFDGAVAADQRIAVIKN</sequence>
<dbReference type="SUPFAM" id="SSF103473">
    <property type="entry name" value="MFS general substrate transporter"/>
    <property type="match status" value="1"/>
</dbReference>
<dbReference type="Pfam" id="PF00083">
    <property type="entry name" value="Sugar_tr"/>
    <property type="match status" value="1"/>
</dbReference>
<evidence type="ECO:0000256" key="4">
    <source>
        <dbReference type="ARBA" id="ARBA00022692"/>
    </source>
</evidence>
<feature type="transmembrane region" description="Helical" evidence="9">
    <location>
        <begin position="453"/>
        <end position="476"/>
    </location>
</feature>
<evidence type="ECO:0000256" key="7">
    <source>
        <dbReference type="RuleBase" id="RU003346"/>
    </source>
</evidence>